<evidence type="ECO:0000256" key="1">
    <source>
        <dbReference type="SAM" id="MobiDB-lite"/>
    </source>
</evidence>
<dbReference type="RefSeq" id="WP_299583535.1">
    <property type="nucleotide sequence ID" value="NZ_JBGMEL010000003.1"/>
</dbReference>
<feature type="region of interest" description="Disordered" evidence="1">
    <location>
        <begin position="192"/>
        <end position="229"/>
    </location>
</feature>
<protein>
    <submittedName>
        <fullName evidence="2">Uncharacterized protein</fullName>
    </submittedName>
</protein>
<evidence type="ECO:0000313" key="2">
    <source>
        <dbReference type="EMBL" id="MFA0789730.1"/>
    </source>
</evidence>
<comment type="caution">
    <text evidence="2">The sequence shown here is derived from an EMBL/GenBank/DDBJ whole genome shotgun (WGS) entry which is preliminary data.</text>
</comment>
<dbReference type="EMBL" id="JBGMEL010000003">
    <property type="protein sequence ID" value="MFA0789730.1"/>
    <property type="molecule type" value="Genomic_DNA"/>
</dbReference>
<keyword evidence="3" id="KW-1185">Reference proteome</keyword>
<reference evidence="2 3" key="1">
    <citation type="submission" date="2024-08" db="EMBL/GenBank/DDBJ databases">
        <authorList>
            <person name="Ishaq N."/>
        </authorList>
    </citation>
    <scope>NUCLEOTIDE SEQUENCE [LARGE SCALE GENOMIC DNA]</scope>
    <source>
        <strain evidence="2 3">JCM 30400</strain>
    </source>
</reference>
<gene>
    <name evidence="2" type="ORF">ACCI51_04170</name>
</gene>
<organism evidence="2 3">
    <name type="scientific">Microbulbifer echini</name>
    <dbReference type="NCBI Taxonomy" id="1529067"/>
    <lineage>
        <taxon>Bacteria</taxon>
        <taxon>Pseudomonadati</taxon>
        <taxon>Pseudomonadota</taxon>
        <taxon>Gammaproteobacteria</taxon>
        <taxon>Cellvibrionales</taxon>
        <taxon>Microbulbiferaceae</taxon>
        <taxon>Microbulbifer</taxon>
    </lineage>
</organism>
<dbReference type="Proteomes" id="UP001569414">
    <property type="component" value="Unassembled WGS sequence"/>
</dbReference>
<name>A0ABV4NKC7_9GAMM</name>
<proteinExistence type="predicted"/>
<evidence type="ECO:0000313" key="3">
    <source>
        <dbReference type="Proteomes" id="UP001569414"/>
    </source>
</evidence>
<sequence>MRVNLLNGWRQLNPQTKYSGQPQKKDNTMGICLDELRLQVIRPTLKHLRAWSQGMENLLLGTAAQESQLGFHLKQGRRHGLGIYQIQPHTHREIWDNYLIDHPALASKIRGLASQRDFLDHPHSELTTNLRYATAIAWLVYRSAEVHKIPEPETNDVAKMARLWHQHFHHGPSATTQDFECSYAQLVSGADPTNSAPRYTGAQPPGHLPAPTNSPGAELNGQGARQPTA</sequence>
<accession>A0ABV4NKC7</accession>